<evidence type="ECO:0000313" key="2">
    <source>
        <dbReference type="Proteomes" id="UP000070444"/>
    </source>
</evidence>
<name>A0A137PAM5_CONC2</name>
<keyword evidence="2" id="KW-1185">Reference proteome</keyword>
<gene>
    <name evidence="1" type="ORF">CONCODRAFT_5200</name>
</gene>
<reference evidence="1 2" key="1">
    <citation type="journal article" date="2015" name="Genome Biol. Evol.">
        <title>Phylogenomic analyses indicate that early fungi evolved digesting cell walls of algal ancestors of land plants.</title>
        <authorList>
            <person name="Chang Y."/>
            <person name="Wang S."/>
            <person name="Sekimoto S."/>
            <person name="Aerts A.L."/>
            <person name="Choi C."/>
            <person name="Clum A."/>
            <person name="LaButti K.M."/>
            <person name="Lindquist E.A."/>
            <person name="Yee Ngan C."/>
            <person name="Ohm R.A."/>
            <person name="Salamov A.A."/>
            <person name="Grigoriev I.V."/>
            <person name="Spatafora J.W."/>
            <person name="Berbee M.L."/>
        </authorList>
    </citation>
    <scope>NUCLEOTIDE SEQUENCE [LARGE SCALE GENOMIC DNA]</scope>
    <source>
        <strain evidence="1 2">NRRL 28638</strain>
    </source>
</reference>
<dbReference type="AlphaFoldDB" id="A0A137PAM5"/>
<dbReference type="EMBL" id="KQ964461">
    <property type="protein sequence ID" value="KXN72069.1"/>
    <property type="molecule type" value="Genomic_DNA"/>
</dbReference>
<protein>
    <submittedName>
        <fullName evidence="1">Uncharacterized protein</fullName>
    </submittedName>
</protein>
<dbReference type="Proteomes" id="UP000070444">
    <property type="component" value="Unassembled WGS sequence"/>
</dbReference>
<proteinExistence type="predicted"/>
<organism evidence="1 2">
    <name type="scientific">Conidiobolus coronatus (strain ATCC 28846 / CBS 209.66 / NRRL 28638)</name>
    <name type="common">Delacroixia coronata</name>
    <dbReference type="NCBI Taxonomy" id="796925"/>
    <lineage>
        <taxon>Eukaryota</taxon>
        <taxon>Fungi</taxon>
        <taxon>Fungi incertae sedis</taxon>
        <taxon>Zoopagomycota</taxon>
        <taxon>Entomophthoromycotina</taxon>
        <taxon>Entomophthoromycetes</taxon>
        <taxon>Entomophthorales</taxon>
        <taxon>Ancylistaceae</taxon>
        <taxon>Conidiobolus</taxon>
    </lineage>
</organism>
<sequence length="211" mass="24201">MIEIDEGSIFIARYVTGGVLAGMILIGMLLYLINLTGDYKSIQSIAFLVSVFGMIGDATCWTIYQFIDPYYHLHLTIIIFILSSAVCGYFVILIYNAYAICLKIDFIVIMITLLPLLVASFIPVIISITRYFGVEDSINLQACSYISAILDVMVYANTNYICYRRFYQYKNNEVMENLLYQYKMGIITDTVLLLFNLYCYDRINYGVLFTL</sequence>
<evidence type="ECO:0000313" key="1">
    <source>
        <dbReference type="EMBL" id="KXN72069.1"/>
    </source>
</evidence>
<accession>A0A137PAM5</accession>